<accession>W0B6P0</accession>
<dbReference type="STRING" id="1268635.Loa_00649"/>
<keyword evidence="3" id="KW-1185">Reference proteome</keyword>
<dbReference type="RefSeq" id="WP_025385068.1">
    <property type="nucleotide sequence ID" value="NZ_CP004006.1"/>
</dbReference>
<keyword evidence="1" id="KW-0472">Membrane</keyword>
<evidence type="ECO:0000313" key="2">
    <source>
        <dbReference type="EMBL" id="AHE66218.1"/>
    </source>
</evidence>
<dbReference type="PATRIC" id="fig|1268635.3.peg.643"/>
<dbReference type="Proteomes" id="UP000018838">
    <property type="component" value="Chromosome"/>
</dbReference>
<feature type="transmembrane region" description="Helical" evidence="1">
    <location>
        <begin position="424"/>
        <end position="450"/>
    </location>
</feature>
<dbReference type="EMBL" id="CP004006">
    <property type="protein sequence ID" value="AHE66218.1"/>
    <property type="molecule type" value="Genomic_DNA"/>
</dbReference>
<reference evidence="2 3" key="1">
    <citation type="journal article" date="2013" name="Int. J. Med. Microbiol.">
        <title>Legionella oakridgensis ATCC 33761 genome sequence and phenotypic characterization reveals its replication capacity in amoebae.</title>
        <authorList>
            <person name="Brzuszkiewicz E."/>
            <person name="Schulz T."/>
            <person name="Rydzewski K."/>
            <person name="Daniel R."/>
            <person name="Gillmaier N."/>
            <person name="Dittmann C."/>
            <person name="Holland G."/>
            <person name="Schunder E."/>
            <person name="Lautner M."/>
            <person name="Eisenreich W."/>
            <person name="Luck C."/>
            <person name="Heuner K."/>
        </authorList>
    </citation>
    <scope>NUCLEOTIDE SEQUENCE [LARGE SCALE GENOMIC DNA]</scope>
    <source>
        <strain>OR-10</strain>
        <strain evidence="3">ATCC 33761</strain>
    </source>
</reference>
<organism evidence="2 3">
    <name type="scientific">Legionella oakridgensis ATCC 33761 = DSM 21215</name>
    <dbReference type="NCBI Taxonomy" id="1268635"/>
    <lineage>
        <taxon>Bacteria</taxon>
        <taxon>Pseudomonadati</taxon>
        <taxon>Pseudomonadota</taxon>
        <taxon>Gammaproteobacteria</taxon>
        <taxon>Legionellales</taxon>
        <taxon>Legionellaceae</taxon>
        <taxon>Legionella</taxon>
    </lineage>
</organism>
<proteinExistence type="predicted"/>
<dbReference type="AlphaFoldDB" id="W0B6P0"/>
<keyword evidence="1" id="KW-1133">Transmembrane helix</keyword>
<sequence>MLTKRGIGLALENEIYKNPFLQQWRLYFSSHSPESESNIRAILKGTGFELVSFYSGRERPYLETYDTHMEIRKTEEANPLWKDLIQHIMDATEENRKRLSNGVNRLLAANPTESEWQFRLESIYDRRVVDEICTQLNQEGFIAKYEEGYYNPFDSYPAHIKIIRHNAKPSAGKYSANIQPLPRRKTYDEIAREFSPEFIDFFENAFPNTSYRPSPYFFDGYGHFQLSETRQGYLFEARMEQGINKKFLIPYAYDPFNPGIRLHTVYLEPDVLLLSPQSEKMALNNEKLHIVFMHLLLINTHLNATYEVLKEKPTITVLPSCITDHLVTTKSKSKKMSAFDGCIKLIKLAVNNLLLIEPFNDVQSPERTALMMFEWNVGKKLEALMLDQSKQPKAFNPAEVRAMYNAEVNTLIQILKNQELKNKVYSVLMATCGLVLGVLAAVPLGIPLCFSSVRSYIGSFLFPPKCLHSNFKDKCKKP</sequence>
<protein>
    <submittedName>
        <fullName evidence="2">Uncharacterized protein</fullName>
    </submittedName>
</protein>
<dbReference type="KEGG" id="lok:Loa_00649"/>
<evidence type="ECO:0000313" key="3">
    <source>
        <dbReference type="Proteomes" id="UP000018838"/>
    </source>
</evidence>
<name>W0B6P0_9GAMM</name>
<keyword evidence="1" id="KW-0812">Transmembrane</keyword>
<evidence type="ECO:0000256" key="1">
    <source>
        <dbReference type="SAM" id="Phobius"/>
    </source>
</evidence>
<dbReference type="HOGENOM" id="CLU_570843_0_0_6"/>
<gene>
    <name evidence="2" type="ORF">Loa_00649</name>
</gene>